<dbReference type="PANTHER" id="PTHR42708">
    <property type="entry name" value="ATP/GTP-BINDING PROTEIN-RELATED"/>
    <property type="match status" value="1"/>
</dbReference>
<keyword evidence="2" id="KW-1185">Reference proteome</keyword>
<dbReference type="Pfam" id="PF05331">
    <property type="entry name" value="DUF742"/>
    <property type="match status" value="1"/>
</dbReference>
<evidence type="ECO:0000313" key="2">
    <source>
        <dbReference type="Proteomes" id="UP000265719"/>
    </source>
</evidence>
<dbReference type="AlphaFoldDB" id="A0AA97M5G9"/>
<proteinExistence type="predicted"/>
<dbReference type="EMBL" id="CP063196">
    <property type="protein sequence ID" value="UOE20957.1"/>
    <property type="molecule type" value="Genomic_DNA"/>
</dbReference>
<dbReference type="PANTHER" id="PTHR42708:SF1">
    <property type="entry name" value="GLIDING MOTILITY PROTEIN MGLA"/>
    <property type="match status" value="1"/>
</dbReference>
<dbReference type="InterPro" id="IPR052705">
    <property type="entry name" value="Gliding_Motility_GTPase"/>
</dbReference>
<sequence>MAEHTLVRARHAGEFPGGLGDVGEELWHALASAAGPVTVVELALRLALPAGVVKVLVSHLVDARLVEVSAVRPGRAVLEAALGERDGGVGLAAVKIVVVGGPSSGTTTLLGAASTVPPVAVGERLPAPGGRVTTTVREWGRFPLDGGVEGVLAAAHVSADARPAWWDDLGLWRGASGAVVMVHPARWEESCPAVDWLEERGLPYAVGVDALPGTVLPDAGRVREMLRTDGDTPVVLTDVRSPESARFLLRDALRHAARAAAGGAW</sequence>
<evidence type="ECO:0000313" key="1">
    <source>
        <dbReference type="EMBL" id="UOE20957.1"/>
    </source>
</evidence>
<protein>
    <submittedName>
        <fullName evidence="1">DUF742 domain-containing protein</fullName>
    </submittedName>
</protein>
<gene>
    <name evidence="1" type="ORF">NI17_007255</name>
</gene>
<name>A0AA97M5G9_9ACTN</name>
<reference evidence="1" key="1">
    <citation type="submission" date="2020-10" db="EMBL/GenBank/DDBJ databases">
        <title>De novo genome project of the cellulose decomposer Thermobifida halotolerans type strain.</title>
        <authorList>
            <person name="Nagy I."/>
            <person name="Horvath B."/>
            <person name="Kukolya J."/>
            <person name="Nagy I."/>
            <person name="Orsini M."/>
        </authorList>
    </citation>
    <scope>NUCLEOTIDE SEQUENCE</scope>
    <source>
        <strain evidence="1">DSM 44931</strain>
    </source>
</reference>
<accession>A0AA97M5G9</accession>
<dbReference type="Proteomes" id="UP000265719">
    <property type="component" value="Chromosome"/>
</dbReference>
<dbReference type="InterPro" id="IPR007995">
    <property type="entry name" value="DUF742"/>
</dbReference>
<dbReference type="KEGG" id="thao:NI17_007255"/>
<organism evidence="1 2">
    <name type="scientific">Thermobifida halotolerans</name>
    <dbReference type="NCBI Taxonomy" id="483545"/>
    <lineage>
        <taxon>Bacteria</taxon>
        <taxon>Bacillati</taxon>
        <taxon>Actinomycetota</taxon>
        <taxon>Actinomycetes</taxon>
        <taxon>Streptosporangiales</taxon>
        <taxon>Nocardiopsidaceae</taxon>
        <taxon>Thermobifida</taxon>
    </lineage>
</organism>